<proteinExistence type="predicted"/>
<evidence type="ECO:0008006" key="4">
    <source>
        <dbReference type="Google" id="ProtNLM"/>
    </source>
</evidence>
<keyword evidence="1" id="KW-0812">Transmembrane</keyword>
<comment type="caution">
    <text evidence="2">The sequence shown here is derived from an EMBL/GenBank/DDBJ whole genome shotgun (WGS) entry which is preliminary data.</text>
</comment>
<feature type="transmembrane region" description="Helical" evidence="1">
    <location>
        <begin position="321"/>
        <end position="347"/>
    </location>
</feature>
<feature type="transmembrane region" description="Helical" evidence="1">
    <location>
        <begin position="367"/>
        <end position="391"/>
    </location>
</feature>
<feature type="transmembrane region" description="Helical" evidence="1">
    <location>
        <begin position="280"/>
        <end position="300"/>
    </location>
</feature>
<accession>A0A919ISR2</accession>
<reference evidence="2" key="1">
    <citation type="submission" date="2021-01" db="EMBL/GenBank/DDBJ databases">
        <title>Whole genome shotgun sequence of Actinoplanes cyaneus NBRC 14990.</title>
        <authorList>
            <person name="Komaki H."/>
            <person name="Tamura T."/>
        </authorList>
    </citation>
    <scope>NUCLEOTIDE SEQUENCE</scope>
    <source>
        <strain evidence="2">NBRC 14990</strain>
    </source>
</reference>
<dbReference type="GO" id="GO:0140359">
    <property type="term" value="F:ABC-type transporter activity"/>
    <property type="evidence" value="ECO:0007669"/>
    <property type="project" value="InterPro"/>
</dbReference>
<keyword evidence="1" id="KW-0472">Membrane</keyword>
<gene>
    <name evidence="2" type="ORF">Acy02nite_76480</name>
</gene>
<organism evidence="2 3">
    <name type="scientific">Actinoplanes cyaneus</name>
    <dbReference type="NCBI Taxonomy" id="52696"/>
    <lineage>
        <taxon>Bacteria</taxon>
        <taxon>Bacillati</taxon>
        <taxon>Actinomycetota</taxon>
        <taxon>Actinomycetes</taxon>
        <taxon>Micromonosporales</taxon>
        <taxon>Micromonosporaceae</taxon>
        <taxon>Actinoplanes</taxon>
    </lineage>
</organism>
<dbReference type="Proteomes" id="UP000619479">
    <property type="component" value="Unassembled WGS sequence"/>
</dbReference>
<feature type="transmembrane region" description="Helical" evidence="1">
    <location>
        <begin position="461"/>
        <end position="482"/>
    </location>
</feature>
<dbReference type="GO" id="GO:0005886">
    <property type="term" value="C:plasma membrane"/>
    <property type="evidence" value="ECO:0007669"/>
    <property type="project" value="UniProtKB-SubCell"/>
</dbReference>
<evidence type="ECO:0000313" key="3">
    <source>
        <dbReference type="Proteomes" id="UP000619479"/>
    </source>
</evidence>
<name>A0A919ISR2_9ACTN</name>
<protein>
    <recommendedName>
        <fullName evidence="4">ABC transporter permease</fullName>
    </recommendedName>
</protein>
<dbReference type="RefSeq" id="WP_203752597.1">
    <property type="nucleotide sequence ID" value="NZ_BAAAUC010000020.1"/>
</dbReference>
<dbReference type="AlphaFoldDB" id="A0A919ISR2"/>
<evidence type="ECO:0000313" key="2">
    <source>
        <dbReference type="EMBL" id="GID69767.1"/>
    </source>
</evidence>
<dbReference type="EMBL" id="BOMH01000066">
    <property type="protein sequence ID" value="GID69767.1"/>
    <property type="molecule type" value="Genomic_DNA"/>
</dbReference>
<evidence type="ECO:0000256" key="1">
    <source>
        <dbReference type="SAM" id="Phobius"/>
    </source>
</evidence>
<sequence length="487" mass="50045">MSILHAEWTKFRSVRGWVLGLAAAAGLILLFGLAPGMSGSCGKHGPASACTPTIGPGGEQVKDRFTFVHQPLAGDGSVSVRVTSLTGSIFDGPGAERPGLAPWAKAGLMIKSGLTPGSAYASVLLTGSHGVRMQWDYTHDKAGPSGFGPQWLRLSRTGEIVTTASSTDGVTWTEIGATRLAGLPATTEVGLFVTAPEYTSEMHQGLLNGSQGGPTQATGAFEQLTTGDGWTGAAWHTDWIGGRPDWTELPDPQQQGAGFRVAGSGDVGPAGAGVSVTQTLVGTFTGLIAVVVLGAVAMSTEYRRGLIRTTFAAAPRRLRVLAAKAAVIGGATFGIGVVASAIVVVFGQRILRANGVALLQSSATTQVRIVAGTGALLAVSAVLALGLGALLKRSVTAVTVAIVVIVLPYLLAVIVLPVEAARRLLTFTPAAAFALQQAVKQYPQVDDVYAPSAGYFPLAPWAGLAVLIGWTVVILGAAALLLRRRDV</sequence>
<keyword evidence="3" id="KW-1185">Reference proteome</keyword>
<keyword evidence="1" id="KW-1133">Transmembrane helix</keyword>
<feature type="transmembrane region" description="Helical" evidence="1">
    <location>
        <begin position="398"/>
        <end position="418"/>
    </location>
</feature>
<dbReference type="Gene3D" id="2.60.120.200">
    <property type="match status" value="1"/>
</dbReference>